<gene>
    <name evidence="6" type="ORF">GV791_26250</name>
</gene>
<dbReference type="InterPro" id="IPR036388">
    <property type="entry name" value="WH-like_DNA-bd_sf"/>
</dbReference>
<dbReference type="InterPro" id="IPR050707">
    <property type="entry name" value="HTH_MetabolicPath_Reg"/>
</dbReference>
<dbReference type="InterPro" id="IPR029016">
    <property type="entry name" value="GAF-like_dom_sf"/>
</dbReference>
<evidence type="ECO:0000259" key="4">
    <source>
        <dbReference type="PROSITE" id="PS51077"/>
    </source>
</evidence>
<keyword evidence="2" id="KW-0238">DNA-binding</keyword>
<feature type="domain" description="HTH iclR-type" evidence="4">
    <location>
        <begin position="4"/>
        <end position="63"/>
    </location>
</feature>
<dbReference type="Pfam" id="PF01614">
    <property type="entry name" value="IclR_C"/>
    <property type="match status" value="1"/>
</dbReference>
<dbReference type="PANTHER" id="PTHR30136:SF24">
    <property type="entry name" value="HTH-TYPE TRANSCRIPTIONAL REPRESSOR ALLR"/>
    <property type="match status" value="1"/>
</dbReference>
<dbReference type="PROSITE" id="PS51078">
    <property type="entry name" value="ICLR_ED"/>
    <property type="match status" value="1"/>
</dbReference>
<organism evidence="6 7">
    <name type="scientific">Nocardia cyriacigeorgica</name>
    <dbReference type="NCBI Taxonomy" id="135487"/>
    <lineage>
        <taxon>Bacteria</taxon>
        <taxon>Bacillati</taxon>
        <taxon>Actinomycetota</taxon>
        <taxon>Actinomycetes</taxon>
        <taxon>Mycobacteriales</taxon>
        <taxon>Nocardiaceae</taxon>
        <taxon>Nocardia</taxon>
    </lineage>
</organism>
<evidence type="ECO:0000256" key="1">
    <source>
        <dbReference type="ARBA" id="ARBA00023015"/>
    </source>
</evidence>
<dbReference type="EMBL" id="JAAGVB010000060">
    <property type="protein sequence ID" value="NEW36043.1"/>
    <property type="molecule type" value="Genomic_DNA"/>
</dbReference>
<dbReference type="PROSITE" id="PS51077">
    <property type="entry name" value="HTH_ICLR"/>
    <property type="match status" value="1"/>
</dbReference>
<accession>A0A6P1CWK8</accession>
<evidence type="ECO:0000256" key="3">
    <source>
        <dbReference type="ARBA" id="ARBA00023163"/>
    </source>
</evidence>
<sequence>MEIAQTADHALRILLSVSDDGPQTVNELCERLGLARSVARRLVATLQHRSFVKVDGGQVSVGPAILSIAAKALPEVYREAQPLLDEFARDLGETVVVTVLEGKDAVVAALATSDRHPLKVEYPLGFRHPVATGAAGRAILFDLPPKKAEALISATGDVETIERFREERAAGYALSHDELKLGAFGIAVPIRIAQREGSLSIVAPASRGDGLFDHLGRLREVATRLCEI</sequence>
<dbReference type="PANTHER" id="PTHR30136">
    <property type="entry name" value="HELIX-TURN-HELIX TRANSCRIPTIONAL REGULATOR, ICLR FAMILY"/>
    <property type="match status" value="1"/>
</dbReference>
<reference evidence="6 7" key="1">
    <citation type="submission" date="2020-01" db="EMBL/GenBank/DDBJ databases">
        <title>Genetics and antimicrobial susceptibilities of Nocardia species isolated from the soil; a comparison with species isolated from humans.</title>
        <authorList>
            <person name="Carrasco G."/>
            <person name="Monzon S."/>
            <person name="Sansegundo M."/>
            <person name="Garcia E."/>
            <person name="Garrido N."/>
            <person name="Medina M.J."/>
            <person name="Villalon P."/>
            <person name="Ramirez-Arocha A.C."/>
            <person name="Jimenez P."/>
            <person name="Cuesta I."/>
            <person name="Valdezate S."/>
        </authorList>
    </citation>
    <scope>NUCLEOTIDE SEQUENCE [LARGE SCALE GENOMIC DNA]</scope>
    <source>
        <strain evidence="6 7">CNM20110626</strain>
    </source>
</reference>
<dbReference type="InterPro" id="IPR014757">
    <property type="entry name" value="Tscrpt_reg_IclR_C"/>
</dbReference>
<protein>
    <submittedName>
        <fullName evidence="6">Helix-turn-helix domain-containing protein</fullName>
    </submittedName>
</protein>
<dbReference type="GO" id="GO:0003677">
    <property type="term" value="F:DNA binding"/>
    <property type="evidence" value="ECO:0007669"/>
    <property type="project" value="UniProtKB-KW"/>
</dbReference>
<feature type="domain" description="IclR-ED" evidence="5">
    <location>
        <begin position="64"/>
        <end position="228"/>
    </location>
</feature>
<dbReference type="SMART" id="SM00346">
    <property type="entry name" value="HTH_ICLR"/>
    <property type="match status" value="1"/>
</dbReference>
<dbReference type="SUPFAM" id="SSF46785">
    <property type="entry name" value="Winged helix' DNA-binding domain"/>
    <property type="match status" value="1"/>
</dbReference>
<dbReference type="Pfam" id="PF09339">
    <property type="entry name" value="HTH_IclR"/>
    <property type="match status" value="1"/>
</dbReference>
<dbReference type="InterPro" id="IPR005471">
    <property type="entry name" value="Tscrpt_reg_IclR_N"/>
</dbReference>
<dbReference type="Gene3D" id="3.30.450.40">
    <property type="match status" value="1"/>
</dbReference>
<dbReference type="GO" id="GO:0045892">
    <property type="term" value="P:negative regulation of DNA-templated transcription"/>
    <property type="evidence" value="ECO:0007669"/>
    <property type="project" value="TreeGrafter"/>
</dbReference>
<dbReference type="GO" id="GO:0003700">
    <property type="term" value="F:DNA-binding transcription factor activity"/>
    <property type="evidence" value="ECO:0007669"/>
    <property type="project" value="TreeGrafter"/>
</dbReference>
<evidence type="ECO:0000259" key="5">
    <source>
        <dbReference type="PROSITE" id="PS51078"/>
    </source>
</evidence>
<proteinExistence type="predicted"/>
<dbReference type="Gene3D" id="1.10.10.10">
    <property type="entry name" value="Winged helix-like DNA-binding domain superfamily/Winged helix DNA-binding domain"/>
    <property type="match status" value="1"/>
</dbReference>
<evidence type="ECO:0000313" key="6">
    <source>
        <dbReference type="EMBL" id="NEW36043.1"/>
    </source>
</evidence>
<dbReference type="RefSeq" id="WP_163847418.1">
    <property type="nucleotide sequence ID" value="NZ_JAAGVB010000060.1"/>
</dbReference>
<dbReference type="SUPFAM" id="SSF55781">
    <property type="entry name" value="GAF domain-like"/>
    <property type="match status" value="1"/>
</dbReference>
<comment type="caution">
    <text evidence="6">The sequence shown here is derived from an EMBL/GenBank/DDBJ whole genome shotgun (WGS) entry which is preliminary data.</text>
</comment>
<name>A0A6P1CWK8_9NOCA</name>
<dbReference type="AlphaFoldDB" id="A0A6P1CWK8"/>
<dbReference type="Proteomes" id="UP000471166">
    <property type="component" value="Unassembled WGS sequence"/>
</dbReference>
<evidence type="ECO:0000256" key="2">
    <source>
        <dbReference type="ARBA" id="ARBA00023125"/>
    </source>
</evidence>
<dbReference type="InterPro" id="IPR036390">
    <property type="entry name" value="WH_DNA-bd_sf"/>
</dbReference>
<keyword evidence="3" id="KW-0804">Transcription</keyword>
<evidence type="ECO:0000313" key="7">
    <source>
        <dbReference type="Proteomes" id="UP000471166"/>
    </source>
</evidence>
<keyword evidence="1" id="KW-0805">Transcription regulation</keyword>